<dbReference type="AlphaFoldDB" id="A0A9W8C943"/>
<evidence type="ECO:0000256" key="5">
    <source>
        <dbReference type="SAM" id="MobiDB-lite"/>
    </source>
</evidence>
<dbReference type="GO" id="GO:0008270">
    <property type="term" value="F:zinc ion binding"/>
    <property type="evidence" value="ECO:0007669"/>
    <property type="project" value="UniProtKB-KW"/>
</dbReference>
<keyword evidence="9" id="KW-1185">Reference proteome</keyword>
<evidence type="ECO:0000313" key="9">
    <source>
        <dbReference type="Proteomes" id="UP001059041"/>
    </source>
</evidence>
<feature type="region of interest" description="Disordered" evidence="5">
    <location>
        <begin position="271"/>
        <end position="335"/>
    </location>
</feature>
<reference evidence="8" key="1">
    <citation type="submission" date="2021-02" db="EMBL/GenBank/DDBJ databases">
        <title>Comparative genomics reveals that relaxation of natural selection precedes convergent phenotypic evolution of cavefish.</title>
        <authorList>
            <person name="Peng Z."/>
        </authorList>
    </citation>
    <scope>NUCLEOTIDE SEQUENCE</scope>
    <source>
        <tissue evidence="8">Muscle</tissue>
    </source>
</reference>
<sequence length="335" mass="36937">MRAQDAEVCDRRICTVVYGQNSLTPQHLQHFWLSSKSCNTNGCSLSLEQLFKTENLAEANASEEDKIKAVMFQSSRCYYSVNEALKLVGGLPPNYVCYKCGIPGHHIRNCPRTRGPTFVGGKRLRRSAGIPVSFLVEVDDPNMKGVMLSSSGKHVIPIINAEAYASPKKENPPFLPQNESSSSTSDEDPVPDAFLCQICEDLITDAVMTPCCSNSYCDDCIRTCLLDSDEHVCPTCKRSYVSPDALNINMFLRQEVNRFKTVLVVEGSGFSHHRKPLHSQSACSSTSPSLSHRSSSSASEPHSSRTNLPSGKRRRDLSENDDEDNGSKKTKHAAL</sequence>
<dbReference type="GO" id="GO:0005634">
    <property type="term" value="C:nucleus"/>
    <property type="evidence" value="ECO:0007669"/>
    <property type="project" value="TreeGrafter"/>
</dbReference>
<feature type="domain" description="RING-type" evidence="6">
    <location>
        <begin position="196"/>
        <end position="237"/>
    </location>
</feature>
<feature type="compositionally biased region" description="Low complexity" evidence="5">
    <location>
        <begin position="284"/>
        <end position="306"/>
    </location>
</feature>
<evidence type="ECO:0000256" key="2">
    <source>
        <dbReference type="ARBA" id="ARBA00022771"/>
    </source>
</evidence>
<name>A0A9W8C943_TRIRA</name>
<feature type="domain" description="CCHC-type" evidence="7">
    <location>
        <begin position="97"/>
        <end position="112"/>
    </location>
</feature>
<feature type="region of interest" description="Disordered" evidence="5">
    <location>
        <begin position="169"/>
        <end position="189"/>
    </location>
</feature>
<dbReference type="InterPro" id="IPR001841">
    <property type="entry name" value="Znf_RING"/>
</dbReference>
<proteinExistence type="predicted"/>
<dbReference type="GO" id="GO:0016567">
    <property type="term" value="P:protein ubiquitination"/>
    <property type="evidence" value="ECO:0007669"/>
    <property type="project" value="InterPro"/>
</dbReference>
<gene>
    <name evidence="8" type="ORF">IRJ41_000076</name>
</gene>
<dbReference type="PROSITE" id="PS50089">
    <property type="entry name" value="ZF_RING_2"/>
    <property type="match status" value="1"/>
</dbReference>
<dbReference type="Gene3D" id="3.30.40.10">
    <property type="entry name" value="Zinc/RING finger domain, C3HC4 (zinc finger)"/>
    <property type="match status" value="1"/>
</dbReference>
<dbReference type="PANTHER" id="PTHR15439">
    <property type="entry name" value="RETINOBLASTOMA-BINDING PROTEIN 6"/>
    <property type="match status" value="1"/>
</dbReference>
<dbReference type="InterPro" id="IPR003613">
    <property type="entry name" value="Ubox_domain"/>
</dbReference>
<dbReference type="PANTHER" id="PTHR15439:SF0">
    <property type="entry name" value="CELL DIVISION CYCLE AND APOPTOSIS REGULATOR PROTEIN 1-RELATED"/>
    <property type="match status" value="1"/>
</dbReference>
<organism evidence="8 9">
    <name type="scientific">Triplophysa rosa</name>
    <name type="common">Cave loach</name>
    <dbReference type="NCBI Taxonomy" id="992332"/>
    <lineage>
        <taxon>Eukaryota</taxon>
        <taxon>Metazoa</taxon>
        <taxon>Chordata</taxon>
        <taxon>Craniata</taxon>
        <taxon>Vertebrata</taxon>
        <taxon>Euteleostomi</taxon>
        <taxon>Actinopterygii</taxon>
        <taxon>Neopterygii</taxon>
        <taxon>Teleostei</taxon>
        <taxon>Ostariophysi</taxon>
        <taxon>Cypriniformes</taxon>
        <taxon>Nemacheilidae</taxon>
        <taxon>Triplophysa</taxon>
    </lineage>
</organism>
<dbReference type="SUPFAM" id="SSF57756">
    <property type="entry name" value="Retrovirus zinc finger-like domains"/>
    <property type="match status" value="1"/>
</dbReference>
<keyword evidence="3" id="KW-0862">Zinc</keyword>
<dbReference type="InterPro" id="IPR036875">
    <property type="entry name" value="Znf_CCHC_sf"/>
</dbReference>
<dbReference type="PROSITE" id="PS50158">
    <property type="entry name" value="ZF_CCHC"/>
    <property type="match status" value="1"/>
</dbReference>
<evidence type="ECO:0000256" key="3">
    <source>
        <dbReference type="ARBA" id="ARBA00022833"/>
    </source>
</evidence>
<dbReference type="SUPFAM" id="SSF57850">
    <property type="entry name" value="RING/U-box"/>
    <property type="match status" value="1"/>
</dbReference>
<evidence type="ECO:0000313" key="8">
    <source>
        <dbReference type="EMBL" id="KAI7811555.1"/>
    </source>
</evidence>
<keyword evidence="1" id="KW-0479">Metal-binding</keyword>
<dbReference type="Gene3D" id="4.10.60.10">
    <property type="entry name" value="Zinc finger, CCHC-type"/>
    <property type="match status" value="1"/>
</dbReference>
<keyword evidence="2 4" id="KW-0863">Zinc-finger</keyword>
<evidence type="ECO:0000256" key="1">
    <source>
        <dbReference type="ARBA" id="ARBA00022723"/>
    </source>
</evidence>
<dbReference type="EMBL" id="JAFHDT010000003">
    <property type="protein sequence ID" value="KAI7811555.1"/>
    <property type="molecule type" value="Genomic_DNA"/>
</dbReference>
<accession>A0A9W8C943</accession>
<dbReference type="InterPro" id="IPR001878">
    <property type="entry name" value="Znf_CCHC"/>
</dbReference>
<dbReference type="InterPro" id="IPR013083">
    <property type="entry name" value="Znf_RING/FYVE/PHD"/>
</dbReference>
<dbReference type="CDD" id="cd16620">
    <property type="entry name" value="vRING-HC-C4C4_RBBP6"/>
    <property type="match status" value="1"/>
</dbReference>
<dbReference type="GO" id="GO:0003676">
    <property type="term" value="F:nucleic acid binding"/>
    <property type="evidence" value="ECO:0007669"/>
    <property type="project" value="InterPro"/>
</dbReference>
<dbReference type="SMART" id="SM00343">
    <property type="entry name" value="ZnF_C2HC"/>
    <property type="match status" value="1"/>
</dbReference>
<dbReference type="GO" id="GO:0006397">
    <property type="term" value="P:mRNA processing"/>
    <property type="evidence" value="ECO:0007669"/>
    <property type="project" value="InterPro"/>
</dbReference>
<dbReference type="InterPro" id="IPR033489">
    <property type="entry name" value="RBBP6"/>
</dbReference>
<comment type="caution">
    <text evidence="8">The sequence shown here is derived from an EMBL/GenBank/DDBJ whole genome shotgun (WGS) entry which is preliminary data.</text>
</comment>
<evidence type="ECO:0000256" key="4">
    <source>
        <dbReference type="PROSITE-ProRule" id="PRU00047"/>
    </source>
</evidence>
<dbReference type="GO" id="GO:0061630">
    <property type="term" value="F:ubiquitin protein ligase activity"/>
    <property type="evidence" value="ECO:0007669"/>
    <property type="project" value="InterPro"/>
</dbReference>
<dbReference type="Pfam" id="PF04564">
    <property type="entry name" value="U-box"/>
    <property type="match status" value="1"/>
</dbReference>
<dbReference type="GO" id="GO:0006511">
    <property type="term" value="P:ubiquitin-dependent protein catabolic process"/>
    <property type="evidence" value="ECO:0007669"/>
    <property type="project" value="TreeGrafter"/>
</dbReference>
<evidence type="ECO:0000259" key="6">
    <source>
        <dbReference type="PROSITE" id="PS50089"/>
    </source>
</evidence>
<protein>
    <submittedName>
        <fullName evidence="8">E3 ubiquitin-protein ligase RBBP6</fullName>
    </submittedName>
</protein>
<evidence type="ECO:0000259" key="7">
    <source>
        <dbReference type="PROSITE" id="PS50158"/>
    </source>
</evidence>
<dbReference type="Pfam" id="PF00098">
    <property type="entry name" value="zf-CCHC"/>
    <property type="match status" value="1"/>
</dbReference>
<dbReference type="Proteomes" id="UP001059041">
    <property type="component" value="Linkage Group LG3"/>
</dbReference>